<reference evidence="9" key="2">
    <citation type="submission" date="2023-02" db="EMBL/GenBank/DDBJ databases">
        <authorList>
            <person name="Swenson N.G."/>
            <person name="Wegrzyn J.L."/>
            <person name="Mcevoy S.L."/>
        </authorList>
    </citation>
    <scope>NUCLEOTIDE SEQUENCE</scope>
    <source>
        <strain evidence="9">91603</strain>
        <tissue evidence="9">Leaf</tissue>
    </source>
</reference>
<evidence type="ECO:0000256" key="1">
    <source>
        <dbReference type="ARBA" id="ARBA00004141"/>
    </source>
</evidence>
<dbReference type="Pfam" id="PF13962">
    <property type="entry name" value="PGG"/>
    <property type="match status" value="1"/>
</dbReference>
<keyword evidence="4 7" id="KW-1133">Transmembrane helix</keyword>
<comment type="caution">
    <text evidence="9">The sequence shown here is derived from an EMBL/GenBank/DDBJ whole genome shotgun (WGS) entry which is preliminary data.</text>
</comment>
<dbReference type="Proteomes" id="UP001064489">
    <property type="component" value="Chromosome 6"/>
</dbReference>
<feature type="transmembrane region" description="Helical" evidence="7">
    <location>
        <begin position="103"/>
        <end position="128"/>
    </location>
</feature>
<evidence type="ECO:0000256" key="2">
    <source>
        <dbReference type="ARBA" id="ARBA00022692"/>
    </source>
</evidence>
<keyword evidence="10" id="KW-1185">Reference proteome</keyword>
<keyword evidence="3" id="KW-0677">Repeat</keyword>
<dbReference type="GO" id="GO:0005886">
    <property type="term" value="C:plasma membrane"/>
    <property type="evidence" value="ECO:0007669"/>
    <property type="project" value="TreeGrafter"/>
</dbReference>
<accession>A0AAD5JC51</accession>
<comment type="subcellular location">
    <subcellularLocation>
        <location evidence="1">Membrane</location>
        <topology evidence="1">Multi-pass membrane protein</topology>
    </subcellularLocation>
</comment>
<name>A0AAD5JC51_ACENE</name>
<keyword evidence="5" id="KW-0040">ANK repeat</keyword>
<evidence type="ECO:0000256" key="4">
    <source>
        <dbReference type="ARBA" id="ARBA00022989"/>
    </source>
</evidence>
<reference evidence="9" key="1">
    <citation type="journal article" date="2022" name="Plant J.">
        <title>Strategies of tolerance reflected in two North American maple genomes.</title>
        <authorList>
            <person name="McEvoy S.L."/>
            <person name="Sezen U.U."/>
            <person name="Trouern-Trend A."/>
            <person name="McMahon S.M."/>
            <person name="Schaberg P.G."/>
            <person name="Yang J."/>
            <person name="Wegrzyn J.L."/>
            <person name="Swenson N.G."/>
        </authorList>
    </citation>
    <scope>NUCLEOTIDE SEQUENCE</scope>
    <source>
        <strain evidence="9">91603</strain>
    </source>
</reference>
<protein>
    <recommendedName>
        <fullName evidence="8">PGG domain-containing protein</fullName>
    </recommendedName>
</protein>
<feature type="domain" description="PGG" evidence="8">
    <location>
        <begin position="1"/>
        <end position="92"/>
    </location>
</feature>
<evidence type="ECO:0000259" key="8">
    <source>
        <dbReference type="Pfam" id="PF13962"/>
    </source>
</evidence>
<keyword evidence="6 7" id="KW-0472">Membrane</keyword>
<evidence type="ECO:0000313" key="10">
    <source>
        <dbReference type="Proteomes" id="UP001064489"/>
    </source>
</evidence>
<evidence type="ECO:0000313" key="9">
    <source>
        <dbReference type="EMBL" id="KAI9192115.1"/>
    </source>
</evidence>
<dbReference type="PANTHER" id="PTHR24186:SF37">
    <property type="entry name" value="PGG DOMAIN-CONTAINING PROTEIN"/>
    <property type="match status" value="1"/>
</dbReference>
<dbReference type="InterPro" id="IPR026961">
    <property type="entry name" value="PGG_dom"/>
</dbReference>
<dbReference type="EMBL" id="JAJSOW010000004">
    <property type="protein sequence ID" value="KAI9192115.1"/>
    <property type="molecule type" value="Genomic_DNA"/>
</dbReference>
<organism evidence="9 10">
    <name type="scientific">Acer negundo</name>
    <name type="common">Box elder</name>
    <dbReference type="NCBI Taxonomy" id="4023"/>
    <lineage>
        <taxon>Eukaryota</taxon>
        <taxon>Viridiplantae</taxon>
        <taxon>Streptophyta</taxon>
        <taxon>Embryophyta</taxon>
        <taxon>Tracheophyta</taxon>
        <taxon>Spermatophyta</taxon>
        <taxon>Magnoliopsida</taxon>
        <taxon>eudicotyledons</taxon>
        <taxon>Gunneridae</taxon>
        <taxon>Pentapetalae</taxon>
        <taxon>rosids</taxon>
        <taxon>malvids</taxon>
        <taxon>Sapindales</taxon>
        <taxon>Sapindaceae</taxon>
        <taxon>Hippocastanoideae</taxon>
        <taxon>Acereae</taxon>
        <taxon>Acer</taxon>
    </lineage>
</organism>
<proteinExistence type="predicted"/>
<feature type="transmembrane region" description="Helical" evidence="7">
    <location>
        <begin position="70"/>
        <end position="91"/>
    </location>
</feature>
<sequence length="149" mass="16663">MAFQVAVNPPGGVWQDDTPSHMAGKSIFFHNYSDTYTYFMICDTTGFLASLSIILLLISGLPIGRKFFMWILMVIMWIAISAMSFTYALAISSLSNLKSMYNAVRFVIIAGIGLMGLLVLVHTILLIVKMIKYVKKSIRQRRQPSGNMA</sequence>
<evidence type="ECO:0000256" key="6">
    <source>
        <dbReference type="ARBA" id="ARBA00023136"/>
    </source>
</evidence>
<gene>
    <name evidence="9" type="ORF">LWI28_018496</name>
</gene>
<evidence type="ECO:0000256" key="7">
    <source>
        <dbReference type="SAM" id="Phobius"/>
    </source>
</evidence>
<dbReference type="PANTHER" id="PTHR24186">
    <property type="entry name" value="PROTEIN PHOSPHATASE 1 REGULATORY SUBUNIT"/>
    <property type="match status" value="1"/>
</dbReference>
<evidence type="ECO:0000256" key="3">
    <source>
        <dbReference type="ARBA" id="ARBA00022737"/>
    </source>
</evidence>
<feature type="transmembrane region" description="Helical" evidence="7">
    <location>
        <begin position="36"/>
        <end position="58"/>
    </location>
</feature>
<dbReference type="AlphaFoldDB" id="A0AAD5JC51"/>
<keyword evidence="2 7" id="KW-0812">Transmembrane</keyword>
<evidence type="ECO:0000256" key="5">
    <source>
        <dbReference type="ARBA" id="ARBA00023043"/>
    </source>
</evidence>